<organism evidence="6 7">
    <name type="scientific">Fodinicola feengrottensis</name>
    <dbReference type="NCBI Taxonomy" id="435914"/>
    <lineage>
        <taxon>Bacteria</taxon>
        <taxon>Bacillati</taxon>
        <taxon>Actinomycetota</taxon>
        <taxon>Actinomycetes</taxon>
        <taxon>Mycobacteriales</taxon>
        <taxon>Fodinicola</taxon>
    </lineage>
</organism>
<dbReference type="InterPro" id="IPR025996">
    <property type="entry name" value="MT1864/Rv1816-like_C"/>
</dbReference>
<evidence type="ECO:0000259" key="5">
    <source>
        <dbReference type="PROSITE" id="PS50977"/>
    </source>
</evidence>
<reference evidence="6 7" key="1">
    <citation type="journal article" date="2019" name="Int. J. Syst. Evol. Microbiol.">
        <title>The Global Catalogue of Microorganisms (GCM) 10K type strain sequencing project: providing services to taxonomists for standard genome sequencing and annotation.</title>
        <authorList>
            <consortium name="The Broad Institute Genomics Platform"/>
            <consortium name="The Broad Institute Genome Sequencing Center for Infectious Disease"/>
            <person name="Wu L."/>
            <person name="Ma J."/>
        </authorList>
    </citation>
    <scope>NUCLEOTIDE SEQUENCE [LARGE SCALE GENOMIC DNA]</scope>
    <source>
        <strain evidence="6 7">JCM 14718</strain>
    </source>
</reference>
<sequence>MVDRRQEIIDAALAIADESGLDAISMRAVAERVGVTPMALYPHIGNKDGLLDAMIGHSLGSLPMPAPDQPWQQRLRVFAYAIRALAHRHPGYLELVFSRPAVTKDAVRAIDAIFGALLDAGVPPSEVARVERLTSTAIIGFAMSEVNGRFAAARQPPSVRAEWASAGELPAHHRLRPHLDKKVDWDAEFEADLTDLAAMIESIAQRSVR</sequence>
<dbReference type="InterPro" id="IPR036271">
    <property type="entry name" value="Tet_transcr_reg_TetR-rel_C_sf"/>
</dbReference>
<accession>A0ABN2J3A9</accession>
<dbReference type="Gene3D" id="1.10.357.10">
    <property type="entry name" value="Tetracycline Repressor, domain 2"/>
    <property type="match status" value="1"/>
</dbReference>
<dbReference type="SUPFAM" id="SSF46689">
    <property type="entry name" value="Homeodomain-like"/>
    <property type="match status" value="1"/>
</dbReference>
<protein>
    <submittedName>
        <fullName evidence="6">TetR/AcrR family transcriptional regulator C-terminal domain-containing protein</fullName>
    </submittedName>
</protein>
<comment type="caution">
    <text evidence="6">The sequence shown here is derived from an EMBL/GenBank/DDBJ whole genome shotgun (WGS) entry which is preliminary data.</text>
</comment>
<dbReference type="SUPFAM" id="SSF48498">
    <property type="entry name" value="Tetracyclin repressor-like, C-terminal domain"/>
    <property type="match status" value="1"/>
</dbReference>
<dbReference type="PANTHER" id="PTHR30055">
    <property type="entry name" value="HTH-TYPE TRANSCRIPTIONAL REGULATOR RUTR"/>
    <property type="match status" value="1"/>
</dbReference>
<evidence type="ECO:0000313" key="7">
    <source>
        <dbReference type="Proteomes" id="UP001500618"/>
    </source>
</evidence>
<dbReference type="InterPro" id="IPR050109">
    <property type="entry name" value="HTH-type_TetR-like_transc_reg"/>
</dbReference>
<evidence type="ECO:0000256" key="2">
    <source>
        <dbReference type="ARBA" id="ARBA00023125"/>
    </source>
</evidence>
<feature type="domain" description="HTH tetR-type" evidence="5">
    <location>
        <begin position="2"/>
        <end position="62"/>
    </location>
</feature>
<dbReference type="PROSITE" id="PS50977">
    <property type="entry name" value="HTH_TETR_2"/>
    <property type="match status" value="1"/>
</dbReference>
<dbReference type="Proteomes" id="UP001500618">
    <property type="component" value="Unassembled WGS sequence"/>
</dbReference>
<evidence type="ECO:0000256" key="3">
    <source>
        <dbReference type="ARBA" id="ARBA00023163"/>
    </source>
</evidence>
<gene>
    <name evidence="6" type="ORF">GCM10009765_77080</name>
</gene>
<keyword evidence="3" id="KW-0804">Transcription</keyword>
<dbReference type="Pfam" id="PF00440">
    <property type="entry name" value="TetR_N"/>
    <property type="match status" value="1"/>
</dbReference>
<dbReference type="PANTHER" id="PTHR30055:SF151">
    <property type="entry name" value="TRANSCRIPTIONAL REGULATORY PROTEIN"/>
    <property type="match status" value="1"/>
</dbReference>
<name>A0ABN2J3A9_9ACTN</name>
<dbReference type="InterPro" id="IPR001647">
    <property type="entry name" value="HTH_TetR"/>
</dbReference>
<feature type="DNA-binding region" description="H-T-H motif" evidence="4">
    <location>
        <begin position="25"/>
        <end position="44"/>
    </location>
</feature>
<dbReference type="PRINTS" id="PR00455">
    <property type="entry name" value="HTHTETR"/>
</dbReference>
<dbReference type="RefSeq" id="WP_344314977.1">
    <property type="nucleotide sequence ID" value="NZ_BAAANY010000042.1"/>
</dbReference>
<evidence type="ECO:0000256" key="4">
    <source>
        <dbReference type="PROSITE-ProRule" id="PRU00335"/>
    </source>
</evidence>
<keyword evidence="7" id="KW-1185">Reference proteome</keyword>
<evidence type="ECO:0000313" key="6">
    <source>
        <dbReference type="EMBL" id="GAA1717145.1"/>
    </source>
</evidence>
<dbReference type="InterPro" id="IPR009057">
    <property type="entry name" value="Homeodomain-like_sf"/>
</dbReference>
<keyword evidence="2 4" id="KW-0238">DNA-binding</keyword>
<dbReference type="Pfam" id="PF13305">
    <property type="entry name" value="TetR_C_33"/>
    <property type="match status" value="1"/>
</dbReference>
<evidence type="ECO:0000256" key="1">
    <source>
        <dbReference type="ARBA" id="ARBA00023015"/>
    </source>
</evidence>
<keyword evidence="1" id="KW-0805">Transcription regulation</keyword>
<dbReference type="Gene3D" id="1.10.10.60">
    <property type="entry name" value="Homeodomain-like"/>
    <property type="match status" value="1"/>
</dbReference>
<dbReference type="EMBL" id="BAAANY010000042">
    <property type="protein sequence ID" value="GAA1717145.1"/>
    <property type="molecule type" value="Genomic_DNA"/>
</dbReference>
<proteinExistence type="predicted"/>